<evidence type="ECO:0000313" key="2">
    <source>
        <dbReference type="Proteomes" id="UP000269352"/>
    </source>
</evidence>
<evidence type="ECO:0000313" key="1">
    <source>
        <dbReference type="EMBL" id="GBR75126.1"/>
    </source>
</evidence>
<comment type="caution">
    <text evidence="1">The sequence shown here is derived from an EMBL/GenBank/DDBJ whole genome shotgun (WGS) entry which is preliminary data.</text>
</comment>
<reference evidence="1 2" key="1">
    <citation type="journal article" date="2019" name="ISME J.">
        <title>Genome analyses of uncultured TG2/ZB3 bacteria in 'Margulisbacteria' specifically attached to ectosymbiotic spirochetes of protists in the termite gut.</title>
        <authorList>
            <person name="Utami Y.D."/>
            <person name="Kuwahara H."/>
            <person name="Igai K."/>
            <person name="Murakami T."/>
            <person name="Sugaya K."/>
            <person name="Morikawa T."/>
            <person name="Nagura Y."/>
            <person name="Yuki M."/>
            <person name="Deevong P."/>
            <person name="Inoue T."/>
            <person name="Kihara K."/>
            <person name="Lo N."/>
            <person name="Yamada A."/>
            <person name="Ohkuma M."/>
            <person name="Hongoh Y."/>
        </authorList>
    </citation>
    <scope>NUCLEOTIDE SEQUENCE [LARGE SCALE GENOMIC DNA]</scope>
    <source>
        <strain evidence="1">NkOx7-01</strain>
    </source>
</reference>
<keyword evidence="2" id="KW-1185">Reference proteome</keyword>
<organism evidence="1 2">
    <name type="scientific">Termititenax aidoneus</name>
    <dbReference type="NCBI Taxonomy" id="2218524"/>
    <lineage>
        <taxon>Bacteria</taxon>
        <taxon>Bacillati</taxon>
        <taxon>Candidatus Margulisiibacteriota</taxon>
        <taxon>Candidatus Termititenacia</taxon>
        <taxon>Candidatus Termititenacales</taxon>
        <taxon>Candidatus Termititenacaceae</taxon>
        <taxon>Candidatus Termititenax</taxon>
    </lineage>
</organism>
<name>A0A388TED9_TERA1</name>
<dbReference type="AlphaFoldDB" id="A0A388TED9"/>
<dbReference type="Proteomes" id="UP000269352">
    <property type="component" value="Unassembled WGS sequence"/>
</dbReference>
<sequence>MTDISNHPYHFSVPATKNSLYAKYDISRPLYGSRNNNVQMVARTPAEQAKVADGRVDANDVGALLLEGKRNEVTGLIEQLKADGKLTEAEKVARIKEDFEKDRDLYLKNFTEWRNSREIIGKDFIDAQPKVFLEELRDIITRSNLDRTSIPESKLGYGQRLRKAFSLLAVMTTEELGFAEEYIKWIEEARSNSENKDQAK</sequence>
<accession>A0A388TED9</accession>
<proteinExistence type="predicted"/>
<dbReference type="EMBL" id="BGZN01000166">
    <property type="protein sequence ID" value="GBR75126.1"/>
    <property type="molecule type" value="Genomic_DNA"/>
</dbReference>
<protein>
    <submittedName>
        <fullName evidence="1">Uncharacterized protein</fullName>
    </submittedName>
</protein>
<gene>
    <name evidence="1" type="ORF">NO1_2176</name>
</gene>